<evidence type="ECO:0000313" key="2">
    <source>
        <dbReference type="Proteomes" id="UP001237152"/>
    </source>
</evidence>
<dbReference type="EMBL" id="MK174290">
    <property type="protein sequence ID" value="QBZ81327.1"/>
    <property type="molecule type" value="Genomic_DNA"/>
</dbReference>
<sequence length="225" mass="25971">MQHDGSQQEWTVWDTNTIVGNDERSTWYTDVTGDNDDWRHASGVTIIVDQDKRLVEPHRQGDPHGVVRIHFSNGDTQAVRYEHGRYIDGVEFVCSSSCPVTEYAGRIFHCRWQPLSLPCWFLNHHLLVAADDSDHDSDDARPFGTMSPRAWSGGRTRCAGAPWRRCPIPFGPGPLPWKRAAMLNKRREGLFSISILIRKSLSGCWRRKREARPTRRCHYHFYDIV</sequence>
<evidence type="ECO:0000313" key="1">
    <source>
        <dbReference type="EMBL" id="QBZ81327.1"/>
    </source>
</evidence>
<reference evidence="1" key="1">
    <citation type="journal article" date="2019" name="Front. Microbiol.">
        <title>Pandoravirus Celtis Illustrates the Microevolution Processes at Work in the Giant Pandoraviridae Genomes.</title>
        <authorList>
            <person name="Legendre M."/>
            <person name="Alempic J.M."/>
            <person name="Philippe N."/>
            <person name="Lartigue A."/>
            <person name="Jeudy S."/>
            <person name="Poirot O."/>
            <person name="Ta N.T."/>
            <person name="Nin S."/>
            <person name="Coute Y."/>
            <person name="Abergel C."/>
            <person name="Claverie J.M."/>
        </authorList>
    </citation>
    <scope>NUCLEOTIDE SEQUENCE</scope>
</reference>
<proteinExistence type="predicted"/>
<dbReference type="Proteomes" id="UP001237152">
    <property type="component" value="Segment"/>
</dbReference>
<name>A0A4D6EHX6_9VIRU</name>
<accession>A0A4D6EHX6</accession>
<organism evidence="1 2">
    <name type="scientific">Pandoravirus celtis</name>
    <dbReference type="NCBI Taxonomy" id="2568002"/>
    <lineage>
        <taxon>Viruses</taxon>
        <taxon>Pandoravirus</taxon>
    </lineage>
</organism>
<protein>
    <submittedName>
        <fullName evidence="1">Uncharacterized protein</fullName>
    </submittedName>
</protein>
<gene>
    <name evidence="1" type="ORF">pclt_cds_737</name>
</gene>